<dbReference type="Proteomes" id="UP000298781">
    <property type="component" value="Chromosome"/>
</dbReference>
<dbReference type="KEGG" id="pstg:E8M01_11540"/>
<accession>A0A4D7AXF6</accession>
<dbReference type="InterPro" id="IPR010486">
    <property type="entry name" value="HNS-dep_expression_A/B"/>
</dbReference>
<keyword evidence="3" id="KW-1185">Reference proteome</keyword>
<dbReference type="EMBL" id="CP039690">
    <property type="protein sequence ID" value="QCI64801.1"/>
    <property type="molecule type" value="Genomic_DNA"/>
</dbReference>
<dbReference type="Pfam" id="PF06411">
    <property type="entry name" value="HdeA"/>
    <property type="match status" value="1"/>
</dbReference>
<organism evidence="2 3">
    <name type="scientific">Phreatobacter stygius</name>
    <dbReference type="NCBI Taxonomy" id="1940610"/>
    <lineage>
        <taxon>Bacteria</taxon>
        <taxon>Pseudomonadati</taxon>
        <taxon>Pseudomonadota</taxon>
        <taxon>Alphaproteobacteria</taxon>
        <taxon>Hyphomicrobiales</taxon>
        <taxon>Phreatobacteraceae</taxon>
        <taxon>Phreatobacter</taxon>
    </lineage>
</organism>
<dbReference type="AlphaFoldDB" id="A0A4D7AXF6"/>
<evidence type="ECO:0000313" key="3">
    <source>
        <dbReference type="Proteomes" id="UP000298781"/>
    </source>
</evidence>
<protein>
    <submittedName>
        <fullName evidence="2">Uncharacterized protein</fullName>
    </submittedName>
</protein>
<name>A0A4D7AXF6_9HYPH</name>
<gene>
    <name evidence="2" type="ORF">E8M01_11540</name>
</gene>
<feature type="chain" id="PRO_5020914027" evidence="1">
    <location>
        <begin position="24"/>
        <end position="239"/>
    </location>
</feature>
<keyword evidence="1" id="KW-0732">Signal</keyword>
<sequence>MENGMRFVWPLALAIMLVAPATARTQSFDMAKLDCRRFTDLPRSDRSALMFWMAGVAGARDGDPVIDDRIEQVMRRTEHYCVSDRSALAQDGFAAARSGRSFSFQLDIGGSAYTLRGDLGDGSLALLCLAGPPRASLGLYFEALEPEADYEAGTKVEVTIGNEATPGESITMTAGRAGHLGPPPQADDQAMDRLIRRLAAPVLSARDHVLVRLGPREHRIPATTLAAALARMPRECTGS</sequence>
<reference evidence="2 3" key="1">
    <citation type="submission" date="2019-04" db="EMBL/GenBank/DDBJ databases">
        <title>Phreatobacter aquaticus sp. nov.</title>
        <authorList>
            <person name="Choi A."/>
        </authorList>
    </citation>
    <scope>NUCLEOTIDE SEQUENCE [LARGE SCALE GENOMIC DNA]</scope>
    <source>
        <strain evidence="2 3">KCTC 52518</strain>
    </source>
</reference>
<proteinExistence type="predicted"/>
<evidence type="ECO:0000313" key="2">
    <source>
        <dbReference type="EMBL" id="QCI64801.1"/>
    </source>
</evidence>
<evidence type="ECO:0000256" key="1">
    <source>
        <dbReference type="SAM" id="SignalP"/>
    </source>
</evidence>
<feature type="signal peptide" evidence="1">
    <location>
        <begin position="1"/>
        <end position="23"/>
    </location>
</feature>